<evidence type="ECO:0000313" key="3">
    <source>
        <dbReference type="WBParaSite" id="GPLIN_000943800"/>
    </source>
</evidence>
<dbReference type="InterPro" id="IPR030395">
    <property type="entry name" value="GP_PDE_dom"/>
</dbReference>
<dbReference type="GO" id="GO:0006644">
    <property type="term" value="P:phospholipid metabolic process"/>
    <property type="evidence" value="ECO:0007669"/>
    <property type="project" value="TreeGrafter"/>
</dbReference>
<dbReference type="WBParaSite" id="GPLIN_000943800">
    <property type="protein sequence ID" value="GPLIN_000943800"/>
    <property type="gene ID" value="GPLIN_000943800"/>
</dbReference>
<keyword evidence="2" id="KW-1185">Reference proteome</keyword>
<dbReference type="Pfam" id="PF03009">
    <property type="entry name" value="GDPD"/>
    <property type="match status" value="1"/>
</dbReference>
<dbReference type="SUPFAM" id="SSF51695">
    <property type="entry name" value="PLC-like phosphodiesterases"/>
    <property type="match status" value="1"/>
</dbReference>
<accession>A0A183C990</accession>
<evidence type="ECO:0000259" key="1">
    <source>
        <dbReference type="PROSITE" id="PS51704"/>
    </source>
</evidence>
<dbReference type="GO" id="GO:0070291">
    <property type="term" value="P:N-acylethanolamine metabolic process"/>
    <property type="evidence" value="ECO:0007669"/>
    <property type="project" value="TreeGrafter"/>
</dbReference>
<dbReference type="Gene3D" id="3.20.20.190">
    <property type="entry name" value="Phosphatidylinositol (PI) phosphodiesterase"/>
    <property type="match status" value="1"/>
</dbReference>
<organism evidence="2 3">
    <name type="scientific">Globodera pallida</name>
    <name type="common">Potato cyst nematode worm</name>
    <name type="synonym">Heterodera pallida</name>
    <dbReference type="NCBI Taxonomy" id="36090"/>
    <lineage>
        <taxon>Eukaryota</taxon>
        <taxon>Metazoa</taxon>
        <taxon>Ecdysozoa</taxon>
        <taxon>Nematoda</taxon>
        <taxon>Chromadorea</taxon>
        <taxon>Rhabditida</taxon>
        <taxon>Tylenchina</taxon>
        <taxon>Tylenchomorpha</taxon>
        <taxon>Tylenchoidea</taxon>
        <taxon>Heteroderidae</taxon>
        <taxon>Heteroderinae</taxon>
        <taxon>Globodera</taxon>
    </lineage>
</organism>
<proteinExistence type="predicted"/>
<reference evidence="3" key="2">
    <citation type="submission" date="2016-06" db="UniProtKB">
        <authorList>
            <consortium name="WormBaseParasite"/>
        </authorList>
    </citation>
    <scope>IDENTIFICATION</scope>
</reference>
<reference evidence="2" key="1">
    <citation type="submission" date="2014-05" db="EMBL/GenBank/DDBJ databases">
        <title>The genome and life-stage specific transcriptomes of Globodera pallida elucidate key aspects of plant parasitism by a cyst nematode.</title>
        <authorList>
            <person name="Cotton J.A."/>
            <person name="Lilley C.J."/>
            <person name="Jones L.M."/>
            <person name="Kikuchi T."/>
            <person name="Reid A.J."/>
            <person name="Thorpe P."/>
            <person name="Tsai I.J."/>
            <person name="Beasley H."/>
            <person name="Blok V."/>
            <person name="Cock P.J.A."/>
            <person name="Van den Akker S.E."/>
            <person name="Holroyd N."/>
            <person name="Hunt M."/>
            <person name="Mantelin S."/>
            <person name="Naghra H."/>
            <person name="Pain A."/>
            <person name="Palomares-Rius J.E."/>
            <person name="Zarowiecki M."/>
            <person name="Berriman M."/>
            <person name="Jones J.T."/>
            <person name="Urwin P.E."/>
        </authorList>
    </citation>
    <scope>NUCLEOTIDE SEQUENCE [LARGE SCALE GENOMIC DNA]</scope>
    <source>
        <strain evidence="2">Lindley</strain>
    </source>
</reference>
<dbReference type="InterPro" id="IPR017946">
    <property type="entry name" value="PLC-like_Pdiesterase_TIM-brl"/>
</dbReference>
<dbReference type="PANTHER" id="PTHR46320:SF1">
    <property type="entry name" value="GLYCEROPHOSPHODIESTER PHOSPHODIESTERASE 1"/>
    <property type="match status" value="1"/>
</dbReference>
<feature type="domain" description="GP-PDE" evidence="1">
    <location>
        <begin position="13"/>
        <end position="267"/>
    </location>
</feature>
<dbReference type="GO" id="GO:0006580">
    <property type="term" value="P:ethanolamine metabolic process"/>
    <property type="evidence" value="ECO:0007669"/>
    <property type="project" value="TreeGrafter"/>
</dbReference>
<sequence>MFLYFRNPPAPADNVSTHFYELTFLFFKRCLTSSMVFDSEVTEEALREGVDLVEFDIGLTRDGVPVLMHDDTLDRTTNMSGLLRDHDFSELAGECNCAANFTRPRGVDLLPDEPQPDGRVPICTLEEVVQWAKEKNVKMLFDVKDSDTKLVDKIEEVFEQYDLFDCALVCSFYPWVIYRIKRQNNRILTGVTWRRRSIKIFLPQFVGADLVLIERGEIYGNFVEDMHNRGLRVCAWTVNDTNEMIWMAQKLKIPFLTDRPLNARHLLDAADGVNNAELALN</sequence>
<dbReference type="PROSITE" id="PS51704">
    <property type="entry name" value="GP_PDE"/>
    <property type="match status" value="1"/>
</dbReference>
<dbReference type="GO" id="GO:0008889">
    <property type="term" value="F:glycerophosphodiester phosphodiesterase activity"/>
    <property type="evidence" value="ECO:0007669"/>
    <property type="project" value="TreeGrafter"/>
</dbReference>
<dbReference type="Proteomes" id="UP000050741">
    <property type="component" value="Unassembled WGS sequence"/>
</dbReference>
<dbReference type="AlphaFoldDB" id="A0A183C990"/>
<protein>
    <submittedName>
        <fullName evidence="3">GP-PDE domain-containing protein</fullName>
    </submittedName>
</protein>
<dbReference type="PANTHER" id="PTHR46320">
    <property type="entry name" value="GLYCEROPHOSPHODIESTER PHOSPHODIESTERASE 1"/>
    <property type="match status" value="1"/>
</dbReference>
<evidence type="ECO:0000313" key="2">
    <source>
        <dbReference type="Proteomes" id="UP000050741"/>
    </source>
</evidence>
<dbReference type="GO" id="GO:0005886">
    <property type="term" value="C:plasma membrane"/>
    <property type="evidence" value="ECO:0007669"/>
    <property type="project" value="TreeGrafter"/>
</dbReference>
<name>A0A183C990_GLOPA</name>